<evidence type="ECO:0000313" key="5">
    <source>
        <dbReference type="Proteomes" id="UP001526446"/>
    </source>
</evidence>
<accession>A0ABT3Q954</accession>
<feature type="domain" description="TPM" evidence="3">
    <location>
        <begin position="107"/>
        <end position="229"/>
    </location>
</feature>
<name>A0ABT3Q954_9PROT</name>
<keyword evidence="5" id="KW-1185">Reference proteome</keyword>
<evidence type="ECO:0000259" key="3">
    <source>
        <dbReference type="Pfam" id="PF04536"/>
    </source>
</evidence>
<evidence type="ECO:0000313" key="4">
    <source>
        <dbReference type="EMBL" id="MCX2561814.1"/>
    </source>
</evidence>
<feature type="transmembrane region" description="Helical" evidence="2">
    <location>
        <begin position="71"/>
        <end position="91"/>
    </location>
</feature>
<dbReference type="InterPro" id="IPR007621">
    <property type="entry name" value="TPM_dom"/>
</dbReference>
<comment type="caution">
    <text evidence="4">The sequence shown here is derived from an EMBL/GenBank/DDBJ whole genome shotgun (WGS) entry which is preliminary data.</text>
</comment>
<keyword evidence="2" id="KW-1133">Transmembrane helix</keyword>
<keyword evidence="2" id="KW-0812">Transmembrane</keyword>
<reference evidence="4 5" key="1">
    <citation type="submission" date="2022-11" db="EMBL/GenBank/DDBJ databases">
        <title>Genome sequencing of Acetobacter type strain.</title>
        <authorList>
            <person name="Heo J."/>
            <person name="Lee D."/>
            <person name="Han B.-H."/>
            <person name="Hong S.-B."/>
            <person name="Kwon S.-W."/>
        </authorList>
    </citation>
    <scope>NUCLEOTIDE SEQUENCE [LARGE SCALE GENOMIC DNA]</scope>
    <source>
        <strain evidence="4 5">KACC 21251</strain>
    </source>
</reference>
<dbReference type="Gene3D" id="3.10.310.50">
    <property type="match status" value="1"/>
</dbReference>
<feature type="region of interest" description="Disordered" evidence="1">
    <location>
        <begin position="326"/>
        <end position="356"/>
    </location>
</feature>
<keyword evidence="2" id="KW-0472">Membrane</keyword>
<dbReference type="RefSeq" id="WP_166122482.1">
    <property type="nucleotide sequence ID" value="NZ_JAPIUX010000014.1"/>
</dbReference>
<sequence length="356" mass="37012">MFRTPQPRIQGDLMQAAPVQGGLQQGLWLRPSRAVSLQARVARWCGLPVFGWLAAGRGETCLARASAPARACVFGLVAVLGLVLCGVGAGLPAPACAQDGLLLRQWVTDPQNVLSPEDNAALSHKLYDLSQTLPGHPQIVVALPGHVEDISQYANEAFHKTGIGRKGVDNGLLVVLDIPDRQSRIEVGYGLEGVLTDLQSNDILQAARPALQAGQYAQAVNGIVDAIASVLSHADPADLQGGAAPPASQPDSQTDAFEALAGLVVVGILFILLPIWLIRRSRRRAALYPGGYVPPEIQAERSARWSFFLNLILNILSMLLQGGGRGGGGGSSSGGSSGGFRGGGGDSGGGGSQSSW</sequence>
<dbReference type="Proteomes" id="UP001526446">
    <property type="component" value="Unassembled WGS sequence"/>
</dbReference>
<dbReference type="PANTHER" id="PTHR30373">
    <property type="entry name" value="UPF0603 PROTEIN YGCG"/>
    <property type="match status" value="1"/>
</dbReference>
<dbReference type="EMBL" id="JAPIUX010000014">
    <property type="protein sequence ID" value="MCX2561814.1"/>
    <property type="molecule type" value="Genomic_DNA"/>
</dbReference>
<evidence type="ECO:0000256" key="1">
    <source>
        <dbReference type="SAM" id="MobiDB-lite"/>
    </source>
</evidence>
<organism evidence="4 5">
    <name type="scientific">Acetobacter farinalis</name>
    <dbReference type="NCBI Taxonomy" id="1260984"/>
    <lineage>
        <taxon>Bacteria</taxon>
        <taxon>Pseudomonadati</taxon>
        <taxon>Pseudomonadota</taxon>
        <taxon>Alphaproteobacteria</taxon>
        <taxon>Acetobacterales</taxon>
        <taxon>Acetobacteraceae</taxon>
        <taxon>Acetobacter</taxon>
    </lineage>
</organism>
<dbReference type="Pfam" id="PF04536">
    <property type="entry name" value="TPM_phosphatase"/>
    <property type="match status" value="1"/>
</dbReference>
<protein>
    <submittedName>
        <fullName evidence="4">TPM domain-containing protein</fullName>
    </submittedName>
</protein>
<feature type="transmembrane region" description="Helical" evidence="2">
    <location>
        <begin position="259"/>
        <end position="278"/>
    </location>
</feature>
<evidence type="ECO:0000256" key="2">
    <source>
        <dbReference type="SAM" id="Phobius"/>
    </source>
</evidence>
<proteinExistence type="predicted"/>
<dbReference type="PANTHER" id="PTHR30373:SF2">
    <property type="entry name" value="UPF0603 PROTEIN YGCG"/>
    <property type="match status" value="1"/>
</dbReference>
<gene>
    <name evidence="4" type="ORF">OQ252_10460</name>
</gene>